<dbReference type="GO" id="GO:0000155">
    <property type="term" value="F:phosphorelay sensor kinase activity"/>
    <property type="evidence" value="ECO:0007669"/>
    <property type="project" value="InterPro"/>
</dbReference>
<feature type="active site" evidence="14">
    <location>
        <position position="247"/>
    </location>
</feature>
<evidence type="ECO:0000256" key="10">
    <source>
        <dbReference type="ARBA" id="ARBA00022842"/>
    </source>
</evidence>
<evidence type="ECO:0000259" key="15">
    <source>
        <dbReference type="Pfam" id="PF02603"/>
    </source>
</evidence>
<dbReference type="EC" id="2.7.4.-" evidence="14"/>
<dbReference type="GO" id="GO:0006109">
    <property type="term" value="P:regulation of carbohydrate metabolic process"/>
    <property type="evidence" value="ECO:0007669"/>
    <property type="project" value="UniProtKB-UniRule"/>
</dbReference>
<evidence type="ECO:0000256" key="8">
    <source>
        <dbReference type="ARBA" id="ARBA00022777"/>
    </source>
</evidence>
<comment type="function">
    <text evidence="14">Catalyzes the ATP- as well as the pyrophosphate-dependent phosphorylation of a specific serine residue in HPr, a phosphocarrier protein of the phosphoenolpyruvate-dependent sugar phosphotransferase system (PTS). HprK/P also catalyzes the pyrophosphate-producing, inorganic phosphate-dependent dephosphorylation (phosphorolysis) of seryl-phosphorylated HPr (P-Ser-HPr). The two antagonistic activities of HprK/P are regulated by several intracellular metabolites, which change their concentration in response to the absence or presence of rapidly metabolisable carbon sources (glucose, fructose, etc.) in the growth medium. Therefore, by controlling the phosphorylation state of HPr, HPrK/P is a sensor enzyme that plays a major role in the regulation of carbon metabolism and sugar transport: it mediates carbon catabolite repression (CCR), and regulates PTS-catalyzed carbohydrate uptake and inducer exclusion.</text>
</comment>
<dbReference type="InterPro" id="IPR011104">
    <property type="entry name" value="Hpr_kin/Pase_C"/>
</dbReference>
<keyword evidence="6 14" id="KW-0479">Metal-binding</keyword>
<evidence type="ECO:0000259" key="16">
    <source>
        <dbReference type="Pfam" id="PF07475"/>
    </source>
</evidence>
<dbReference type="AlphaFoldDB" id="C0EG45"/>
<dbReference type="Gene3D" id="3.40.1390.20">
    <property type="entry name" value="HprK N-terminal domain-like"/>
    <property type="match status" value="1"/>
</dbReference>
<reference evidence="17 18" key="2">
    <citation type="submission" date="2009-02" db="EMBL/GenBank/DDBJ databases">
        <title>Draft genome sequence of Clostridium methylpentosum (DSM 5476).</title>
        <authorList>
            <person name="Sudarsanam P."/>
            <person name="Ley R."/>
            <person name="Guruge J."/>
            <person name="Turnbaugh P.J."/>
            <person name="Mahowald M."/>
            <person name="Liep D."/>
            <person name="Gordon J."/>
        </authorList>
    </citation>
    <scope>NUCLEOTIDE SEQUENCE [LARGE SCALE GENOMIC DNA]</scope>
    <source>
        <strain evidence="17 18">DSM 5476</strain>
    </source>
</reference>
<evidence type="ECO:0000256" key="1">
    <source>
        <dbReference type="ARBA" id="ARBA00001120"/>
    </source>
</evidence>
<evidence type="ECO:0000256" key="2">
    <source>
        <dbReference type="ARBA" id="ARBA00001946"/>
    </source>
</evidence>
<dbReference type="HAMAP" id="MF_01249">
    <property type="entry name" value="HPr_kinase"/>
    <property type="match status" value="1"/>
</dbReference>
<feature type="active site" evidence="14">
    <location>
        <position position="163"/>
    </location>
</feature>
<name>C0EG45_9FIRM</name>
<dbReference type="FunFam" id="3.40.50.300:FF:000174">
    <property type="entry name" value="HPr kinase/phosphorylase"/>
    <property type="match status" value="1"/>
</dbReference>
<keyword evidence="7 14" id="KW-0547">Nucleotide-binding</keyword>
<evidence type="ECO:0000256" key="5">
    <source>
        <dbReference type="ARBA" id="ARBA00022679"/>
    </source>
</evidence>
<dbReference type="PANTHER" id="PTHR30305:SF1">
    <property type="entry name" value="HPR KINASE_PHOSPHORYLASE"/>
    <property type="match status" value="1"/>
</dbReference>
<dbReference type="GO" id="GO:0000287">
    <property type="term" value="F:magnesium ion binding"/>
    <property type="evidence" value="ECO:0007669"/>
    <property type="project" value="UniProtKB-UniRule"/>
</dbReference>
<dbReference type="NCBIfam" id="TIGR00679">
    <property type="entry name" value="hpr-ser"/>
    <property type="match status" value="1"/>
</dbReference>
<dbReference type="PANTHER" id="PTHR30305">
    <property type="entry name" value="PROTEIN YJDM-RELATED"/>
    <property type="match status" value="1"/>
</dbReference>
<dbReference type="GO" id="GO:0004674">
    <property type="term" value="F:protein serine/threonine kinase activity"/>
    <property type="evidence" value="ECO:0007669"/>
    <property type="project" value="UniProtKB-KW"/>
</dbReference>
<comment type="catalytic activity">
    <reaction evidence="1 14">
        <text>[HPr protein]-L-serine + ATP = [HPr protein]-O-phospho-L-serine + ADP + H(+)</text>
        <dbReference type="Rhea" id="RHEA:46600"/>
        <dbReference type="Rhea" id="RHEA-COMP:11602"/>
        <dbReference type="Rhea" id="RHEA-COMP:11603"/>
        <dbReference type="ChEBI" id="CHEBI:15378"/>
        <dbReference type="ChEBI" id="CHEBI:29999"/>
        <dbReference type="ChEBI" id="CHEBI:30616"/>
        <dbReference type="ChEBI" id="CHEBI:83421"/>
        <dbReference type="ChEBI" id="CHEBI:456216"/>
    </reaction>
</comment>
<evidence type="ECO:0000256" key="11">
    <source>
        <dbReference type="ARBA" id="ARBA00023268"/>
    </source>
</evidence>
<dbReference type="Proteomes" id="UP000003340">
    <property type="component" value="Unassembled WGS sequence"/>
</dbReference>
<evidence type="ECO:0000256" key="4">
    <source>
        <dbReference type="ARBA" id="ARBA00022527"/>
    </source>
</evidence>
<reference evidence="17 18" key="1">
    <citation type="submission" date="2009-01" db="EMBL/GenBank/DDBJ databases">
        <authorList>
            <person name="Fulton L."/>
            <person name="Clifton S."/>
            <person name="Fulton B."/>
            <person name="Xu J."/>
            <person name="Minx P."/>
            <person name="Pepin K.H."/>
            <person name="Johnson M."/>
            <person name="Bhonagiri V."/>
            <person name="Nash W.E."/>
            <person name="Mardis E.R."/>
            <person name="Wilson R.K."/>
        </authorList>
    </citation>
    <scope>NUCLEOTIDE SEQUENCE [LARGE SCALE GENOMIC DNA]</scope>
    <source>
        <strain evidence="17 18">DSM 5476</strain>
    </source>
</reference>
<dbReference type="EMBL" id="ACEC01000095">
    <property type="protein sequence ID" value="EEG29566.1"/>
    <property type="molecule type" value="Genomic_DNA"/>
</dbReference>
<evidence type="ECO:0000256" key="7">
    <source>
        <dbReference type="ARBA" id="ARBA00022741"/>
    </source>
</evidence>
<evidence type="ECO:0000256" key="6">
    <source>
        <dbReference type="ARBA" id="ARBA00022723"/>
    </source>
</evidence>
<dbReference type="Pfam" id="PF02603">
    <property type="entry name" value="Hpr_kinase_N"/>
    <property type="match status" value="1"/>
</dbReference>
<dbReference type="SUPFAM" id="SSF75138">
    <property type="entry name" value="HprK N-terminal domain-like"/>
    <property type="match status" value="1"/>
</dbReference>
<accession>C0EG45</accession>
<keyword evidence="5 14" id="KW-0808">Transferase</keyword>
<feature type="domain" description="HPr kinase/phosphorylase C-terminal" evidence="16">
    <location>
        <begin position="135"/>
        <end position="300"/>
    </location>
</feature>
<evidence type="ECO:0000256" key="3">
    <source>
        <dbReference type="ARBA" id="ARBA00006883"/>
    </source>
</evidence>
<dbReference type="InterPro" id="IPR011126">
    <property type="entry name" value="Hpr_kin/Pase_Hpr_N"/>
</dbReference>
<feature type="active site" evidence="14">
    <location>
        <position position="142"/>
    </location>
</feature>
<evidence type="ECO:0000256" key="14">
    <source>
        <dbReference type="HAMAP-Rule" id="MF_01249"/>
    </source>
</evidence>
<protein>
    <recommendedName>
        <fullName evidence="14">HPr kinase/phosphorylase</fullName>
        <shortName evidence="14">HPrK/P</shortName>
        <ecNumber evidence="14">2.7.11.-</ecNumber>
        <ecNumber evidence="14">2.7.4.-</ecNumber>
    </recommendedName>
    <alternativeName>
        <fullName evidence="14">HPr(Ser) kinase/phosphorylase</fullName>
    </alternativeName>
</protein>
<dbReference type="EC" id="2.7.11.-" evidence="14"/>
<dbReference type="InterPro" id="IPR003755">
    <property type="entry name" value="HPr(Ser)_kin/Pase"/>
</dbReference>
<dbReference type="GO" id="GO:0004712">
    <property type="term" value="F:protein serine/threonine/tyrosine kinase activity"/>
    <property type="evidence" value="ECO:0007669"/>
    <property type="project" value="UniProtKB-UniRule"/>
</dbReference>
<feature type="region of interest" description="Important for the catalytic mechanism of both phosphorylation and dephosphorylation" evidence="14">
    <location>
        <begin position="205"/>
        <end position="214"/>
    </location>
</feature>
<comment type="domain">
    <text evidence="14">The Walker A ATP-binding motif also binds Pi and PPi.</text>
</comment>
<dbReference type="Gene3D" id="3.40.50.300">
    <property type="entry name" value="P-loop containing nucleotide triphosphate hydrolases"/>
    <property type="match status" value="1"/>
</dbReference>
<keyword evidence="4 14" id="KW-0723">Serine/threonine-protein kinase</keyword>
<dbReference type="InterPro" id="IPR028979">
    <property type="entry name" value="Ser_kin/Pase_Hpr-like_N_sf"/>
</dbReference>
<comment type="catalytic activity">
    <reaction evidence="13 14">
        <text>[HPr protein]-O-phospho-L-serine + phosphate + H(+) = [HPr protein]-L-serine + diphosphate</text>
        <dbReference type="Rhea" id="RHEA:46604"/>
        <dbReference type="Rhea" id="RHEA-COMP:11602"/>
        <dbReference type="Rhea" id="RHEA-COMP:11603"/>
        <dbReference type="ChEBI" id="CHEBI:15378"/>
        <dbReference type="ChEBI" id="CHEBI:29999"/>
        <dbReference type="ChEBI" id="CHEBI:33019"/>
        <dbReference type="ChEBI" id="CHEBI:43474"/>
        <dbReference type="ChEBI" id="CHEBI:83421"/>
    </reaction>
</comment>
<comment type="miscellaneous">
    <text evidence="14">Both phosphorylation and phosphorolysis are carried out by the same active site and suggest a common mechanism for both reactions.</text>
</comment>
<proteinExistence type="inferred from homology"/>
<organism evidence="17 18">
    <name type="scientific">[Clostridium] methylpentosum DSM 5476</name>
    <dbReference type="NCBI Taxonomy" id="537013"/>
    <lineage>
        <taxon>Bacteria</taxon>
        <taxon>Bacillati</taxon>
        <taxon>Bacillota</taxon>
        <taxon>Clostridia</taxon>
        <taxon>Eubacteriales</taxon>
        <taxon>Oscillospiraceae</taxon>
        <taxon>Oscillospiraceae incertae sedis</taxon>
    </lineage>
</organism>
<feature type="domain" description="HPr(Ser) kinase/phosphorylase N-terminal" evidence="15">
    <location>
        <begin position="7"/>
        <end position="131"/>
    </location>
</feature>
<comment type="cofactor">
    <cofactor evidence="2 14">
        <name>Mg(2+)</name>
        <dbReference type="ChEBI" id="CHEBI:18420"/>
    </cofactor>
</comment>
<dbReference type="CDD" id="cd01918">
    <property type="entry name" value="HprK_C"/>
    <property type="match status" value="1"/>
</dbReference>
<evidence type="ECO:0000256" key="13">
    <source>
        <dbReference type="ARBA" id="ARBA00047657"/>
    </source>
</evidence>
<keyword evidence="9 14" id="KW-0067">ATP-binding</keyword>
<comment type="caution">
    <text evidence="17">The sequence shown here is derived from an EMBL/GenBank/DDBJ whole genome shotgun (WGS) entry which is preliminary data.</text>
</comment>
<feature type="binding site" evidence="14">
    <location>
        <begin position="157"/>
        <end position="164"/>
    </location>
    <ligand>
        <name>ATP</name>
        <dbReference type="ChEBI" id="CHEBI:30616"/>
    </ligand>
</feature>
<evidence type="ECO:0000313" key="18">
    <source>
        <dbReference type="Proteomes" id="UP000003340"/>
    </source>
</evidence>
<feature type="binding site" evidence="14">
    <location>
        <position position="206"/>
    </location>
    <ligand>
        <name>Mg(2+)</name>
        <dbReference type="ChEBI" id="CHEBI:18420"/>
    </ligand>
</feature>
<evidence type="ECO:0000313" key="17">
    <source>
        <dbReference type="EMBL" id="EEG29566.1"/>
    </source>
</evidence>
<feature type="binding site" evidence="14">
    <location>
        <position position="164"/>
    </location>
    <ligand>
        <name>Mg(2+)</name>
        <dbReference type="ChEBI" id="CHEBI:18420"/>
    </ligand>
</feature>
<dbReference type="Pfam" id="PF07475">
    <property type="entry name" value="Hpr_kinase_C"/>
    <property type="match status" value="1"/>
</dbReference>
<comment type="subunit">
    <text evidence="14">Homohexamer.</text>
</comment>
<keyword evidence="11 14" id="KW-0511">Multifunctional enzyme</keyword>
<keyword evidence="10 14" id="KW-0460">Magnesium</keyword>
<dbReference type="HOGENOM" id="CLU_052030_0_1_9"/>
<keyword evidence="8 14" id="KW-0418">Kinase</keyword>
<gene>
    <name evidence="14 17" type="primary">hprK</name>
    <name evidence="17" type="ORF">CLOSTMETH_02837</name>
</gene>
<dbReference type="STRING" id="537013.CLOSTMETH_02837"/>
<keyword evidence="18" id="KW-1185">Reference proteome</keyword>
<dbReference type="SUPFAM" id="SSF53795">
    <property type="entry name" value="PEP carboxykinase-like"/>
    <property type="match status" value="1"/>
</dbReference>
<evidence type="ECO:0000256" key="9">
    <source>
        <dbReference type="ARBA" id="ARBA00022840"/>
    </source>
</evidence>
<dbReference type="eggNOG" id="COG1493">
    <property type="taxonomic scope" value="Bacteria"/>
</dbReference>
<keyword evidence="12 14" id="KW-0119">Carbohydrate metabolism</keyword>
<feature type="region of interest" description="Important for the catalytic mechanism of dephosphorylation" evidence="14">
    <location>
        <begin position="268"/>
        <end position="273"/>
    </location>
</feature>
<dbReference type="InterPro" id="IPR027417">
    <property type="entry name" value="P-loop_NTPase"/>
</dbReference>
<comment type="similarity">
    <text evidence="3 14">Belongs to the HPrK/P family.</text>
</comment>
<feature type="active site" description="Proton acceptor; for phosphorylation activity. Proton donor; for dephosphorylation activity" evidence="14">
    <location>
        <position position="181"/>
    </location>
</feature>
<sequence length="323" mass="36632">MATTFTVALSKLIKEFNLEPIYLPEDPENIMISCPDVNRPGLHLSGYFKYFEPTRIQITGNMEYSYLENLDEELRRERINLLFERKIPALIMTNGLDMFPDMIEAAEKNGVPLLRTKDQTSSFMSALISFLNVELGPRITRHGVLVEVYGEGILILGESGVGKSETAMELIKRGHRLIADDAVEIRRVSNRTLVGSSPQNIRHFMELRGIGIINARRLFGMGAVKLTERIDMVIKMEPWDPDKIYDRTGMEVEHANILDIDIPQYTIPVKPGRNLAVIMEVAAMNNRQKKMGYNAAAELLHSLGLTDQVPDQVADNVRNWDLY</sequence>
<dbReference type="GO" id="GO:0005524">
    <property type="term" value="F:ATP binding"/>
    <property type="evidence" value="ECO:0007669"/>
    <property type="project" value="UniProtKB-UniRule"/>
</dbReference>
<evidence type="ECO:0000256" key="12">
    <source>
        <dbReference type="ARBA" id="ARBA00023277"/>
    </source>
</evidence>